<evidence type="ECO:0000256" key="9">
    <source>
        <dbReference type="ARBA" id="ARBA00022989"/>
    </source>
</evidence>
<evidence type="ECO:0000256" key="15">
    <source>
        <dbReference type="PROSITE-ProRule" id="PRU00023"/>
    </source>
</evidence>
<name>A0A6P6K5G2_CARAU</name>
<dbReference type="GeneID" id="113049171"/>
<evidence type="ECO:0000256" key="10">
    <source>
        <dbReference type="ARBA" id="ARBA00023043"/>
    </source>
</evidence>
<evidence type="ECO:0000256" key="14">
    <source>
        <dbReference type="ARBA" id="ARBA00036634"/>
    </source>
</evidence>
<accession>A0A6P6K5G2</accession>
<sequence length="779" mass="89842">MSKSRDSSPTFFLETDDQTQEQREKAKQTKKGVLKDKRPMDSNYLDETDDPAHKIKFNLHFDRGIRKVKEEPSQQDSERFTLKRLFDAVSSGDVSKLQGLHQYLHKNMKRLTDSQYKSNGKTALLKALLNLREGENDTIEHLLEIAEKLGDLKHFVNAAYTDSFYKGQTALHVAIERRSAKFVQMLVKKGADVHAKACGKFFHPNQETCFYFGELPLSLAACTNQPDIVDFLLNNPYQAVDVRERDSHGNTVLHALVSIADNSPENTEFVISMYDHILFKTDQLHPKIKLEEIENNEGFNPLTLAAKTGKLGLLKHIVQREFKGRRHLSRKITEWAYGPVCSSLYDLASLDTYDNNSALEIIVYGSEIPNRLEMLRIEPFNHLIEEKWQRFAKRMFMFNFIVYVIYLFTFTAVAFNREAGKDINNSQSIKPPYPYRKGSEGYLLLTGHIITTIGALYFFIRGLIDMLRKRPGFQSLFIDGYTDQLFFLQAVLFLAGALLYCFGHDGYVACLVLCLALSWVNLLYFSRGSKNMGIYSVMMQKMILGEIRRFLVVYLVFLIGFSAAVVTLFDDRPSKGRSLFLPINGNENCKKPTFQGIYFTTLELFKFTIGMGDLEFTDQYRYIEVFYVLLILYIVMTYILMLNMLIALMNQRVEEMSVESTNIWKLQRAITTLDMEWILPRCLKTRLRSGKQKDIGGGQEPDIRWCFSVDEVNWNQWNRNLGVITEDPGRHLSVPSSTKLQKELSQRGLMQTFSKRWTQTQQHRDVQELSPLAEESTSV</sequence>
<dbReference type="PROSITE" id="PS50297">
    <property type="entry name" value="ANK_REP_REGION"/>
    <property type="match status" value="1"/>
</dbReference>
<evidence type="ECO:0000256" key="11">
    <source>
        <dbReference type="ARBA" id="ARBA00023065"/>
    </source>
</evidence>
<feature type="region of interest" description="Disordered" evidence="16">
    <location>
        <begin position="756"/>
        <end position="779"/>
    </location>
</feature>
<dbReference type="RefSeq" id="XP_026067070.1">
    <property type="nucleotide sequence ID" value="XM_026211285.1"/>
</dbReference>
<dbReference type="InterPro" id="IPR005821">
    <property type="entry name" value="Ion_trans_dom"/>
</dbReference>
<dbReference type="InterPro" id="IPR002110">
    <property type="entry name" value="Ankyrin_rpt"/>
</dbReference>
<evidence type="ECO:0000256" key="7">
    <source>
        <dbReference type="ARBA" id="ARBA00022737"/>
    </source>
</evidence>
<keyword evidence="9 17" id="KW-1133">Transmembrane helix</keyword>
<dbReference type="KEGG" id="caua:113049171"/>
<keyword evidence="2" id="KW-0813">Transport</keyword>
<feature type="transmembrane region" description="Helical" evidence="17">
    <location>
        <begin position="396"/>
        <end position="415"/>
    </location>
</feature>
<dbReference type="GO" id="GO:0098703">
    <property type="term" value="P:calcium ion import across plasma membrane"/>
    <property type="evidence" value="ECO:0007669"/>
    <property type="project" value="TreeGrafter"/>
</dbReference>
<dbReference type="Proteomes" id="UP000515129">
    <property type="component" value="Chromosome 30"/>
</dbReference>
<feature type="transmembrane region" description="Helical" evidence="17">
    <location>
        <begin position="506"/>
        <end position="526"/>
    </location>
</feature>
<dbReference type="OrthoDB" id="533508at2759"/>
<dbReference type="GO" id="GO:0005886">
    <property type="term" value="C:plasma membrane"/>
    <property type="evidence" value="ECO:0007669"/>
    <property type="project" value="UniProtKB-SubCell"/>
</dbReference>
<dbReference type="GO" id="GO:0005262">
    <property type="term" value="F:calcium channel activity"/>
    <property type="evidence" value="ECO:0007669"/>
    <property type="project" value="UniProtKB-KW"/>
</dbReference>
<keyword evidence="19" id="KW-1185">Reference proteome</keyword>
<dbReference type="NCBIfam" id="TIGR00870">
    <property type="entry name" value="trp"/>
    <property type="match status" value="1"/>
</dbReference>
<reference evidence="20" key="1">
    <citation type="submission" date="2025-08" db="UniProtKB">
        <authorList>
            <consortium name="RefSeq"/>
        </authorList>
    </citation>
    <scope>IDENTIFICATION</scope>
    <source>
        <strain evidence="20">Wakin</strain>
        <tissue evidence="20">Muscle</tissue>
    </source>
</reference>
<protein>
    <submittedName>
        <fullName evidence="20">Transient receptor potential cation channel subfamily V member 1-like</fullName>
    </submittedName>
</protein>
<keyword evidence="3" id="KW-1003">Cell membrane</keyword>
<keyword evidence="10 15" id="KW-0040">ANK repeat</keyword>
<keyword evidence="6 17" id="KW-0812">Transmembrane</keyword>
<evidence type="ECO:0000256" key="12">
    <source>
        <dbReference type="ARBA" id="ARBA00023136"/>
    </source>
</evidence>
<comment type="catalytic activity">
    <reaction evidence="14">
        <text>Ca(2+)(in) = Ca(2+)(out)</text>
        <dbReference type="Rhea" id="RHEA:29671"/>
        <dbReference type="ChEBI" id="CHEBI:29108"/>
    </reaction>
</comment>
<proteinExistence type="predicted"/>
<evidence type="ECO:0000256" key="6">
    <source>
        <dbReference type="ARBA" id="ARBA00022692"/>
    </source>
</evidence>
<gene>
    <name evidence="20" type="primary">LOC113049171</name>
</gene>
<feature type="transmembrane region" description="Helical" evidence="17">
    <location>
        <begin position="441"/>
        <end position="460"/>
    </location>
</feature>
<evidence type="ECO:0000256" key="3">
    <source>
        <dbReference type="ARBA" id="ARBA00022475"/>
    </source>
</evidence>
<feature type="transmembrane region" description="Helical" evidence="17">
    <location>
        <begin position="547"/>
        <end position="569"/>
    </location>
</feature>
<feature type="region of interest" description="Disordered" evidence="16">
    <location>
        <begin position="1"/>
        <end position="49"/>
    </location>
</feature>
<evidence type="ECO:0000259" key="18">
    <source>
        <dbReference type="Pfam" id="PF00520"/>
    </source>
</evidence>
<evidence type="ECO:0000313" key="20">
    <source>
        <dbReference type="RefSeq" id="XP_026067070.1"/>
    </source>
</evidence>
<feature type="domain" description="Ion transport" evidence="18">
    <location>
        <begin position="458"/>
        <end position="658"/>
    </location>
</feature>
<dbReference type="Gene3D" id="1.25.40.20">
    <property type="entry name" value="Ankyrin repeat-containing domain"/>
    <property type="match status" value="1"/>
</dbReference>
<dbReference type="SUPFAM" id="SSF48403">
    <property type="entry name" value="Ankyrin repeat"/>
    <property type="match status" value="1"/>
</dbReference>
<evidence type="ECO:0000256" key="4">
    <source>
        <dbReference type="ARBA" id="ARBA00022568"/>
    </source>
</evidence>
<keyword evidence="5" id="KW-0107">Calcium channel</keyword>
<dbReference type="InterPro" id="IPR036770">
    <property type="entry name" value="Ankyrin_rpt-contain_sf"/>
</dbReference>
<dbReference type="Pfam" id="PF12796">
    <property type="entry name" value="Ank_2"/>
    <property type="match status" value="1"/>
</dbReference>
<feature type="transmembrane region" description="Helical" evidence="17">
    <location>
        <begin position="481"/>
        <end position="500"/>
    </location>
</feature>
<feature type="compositionally biased region" description="Basic and acidic residues" evidence="16">
    <location>
        <begin position="20"/>
        <end position="40"/>
    </location>
</feature>
<keyword evidence="11" id="KW-0406">Ion transport</keyword>
<evidence type="ECO:0000256" key="2">
    <source>
        <dbReference type="ARBA" id="ARBA00022448"/>
    </source>
</evidence>
<dbReference type="PRINTS" id="PR01768">
    <property type="entry name" value="TRPVRECEPTOR"/>
</dbReference>
<evidence type="ECO:0000256" key="8">
    <source>
        <dbReference type="ARBA" id="ARBA00022837"/>
    </source>
</evidence>
<evidence type="ECO:0000256" key="5">
    <source>
        <dbReference type="ARBA" id="ARBA00022673"/>
    </source>
</evidence>
<dbReference type="FunFam" id="1.25.40.20:FF:000018">
    <property type="entry name" value="Transient receptor potential cation channel subfamily V member 1"/>
    <property type="match status" value="1"/>
</dbReference>
<keyword evidence="4" id="KW-0109">Calcium transport</keyword>
<feature type="transmembrane region" description="Helical" evidence="17">
    <location>
        <begin position="625"/>
        <end position="648"/>
    </location>
</feature>
<evidence type="ECO:0000256" key="13">
    <source>
        <dbReference type="ARBA" id="ARBA00023303"/>
    </source>
</evidence>
<keyword evidence="12 17" id="KW-0472">Membrane</keyword>
<dbReference type="Pfam" id="PF00520">
    <property type="entry name" value="Ion_trans"/>
    <property type="match status" value="1"/>
</dbReference>
<evidence type="ECO:0000256" key="17">
    <source>
        <dbReference type="SAM" id="Phobius"/>
    </source>
</evidence>
<keyword evidence="13" id="KW-0407">Ion channel</keyword>
<evidence type="ECO:0000313" key="19">
    <source>
        <dbReference type="Proteomes" id="UP000515129"/>
    </source>
</evidence>
<organism evidence="19 20">
    <name type="scientific">Carassius auratus</name>
    <name type="common">Goldfish</name>
    <dbReference type="NCBI Taxonomy" id="7957"/>
    <lineage>
        <taxon>Eukaryota</taxon>
        <taxon>Metazoa</taxon>
        <taxon>Chordata</taxon>
        <taxon>Craniata</taxon>
        <taxon>Vertebrata</taxon>
        <taxon>Euteleostomi</taxon>
        <taxon>Actinopterygii</taxon>
        <taxon>Neopterygii</taxon>
        <taxon>Teleostei</taxon>
        <taxon>Ostariophysi</taxon>
        <taxon>Cypriniformes</taxon>
        <taxon>Cyprinidae</taxon>
        <taxon>Cyprininae</taxon>
        <taxon>Carassius</taxon>
    </lineage>
</organism>
<comment type="subcellular location">
    <subcellularLocation>
        <location evidence="1">Cell membrane</location>
        <topology evidence="1">Multi-pass membrane protein</topology>
    </subcellularLocation>
</comment>
<dbReference type="InterPro" id="IPR024862">
    <property type="entry name" value="TRPV"/>
</dbReference>
<dbReference type="InterPro" id="IPR008347">
    <property type="entry name" value="TrpV1-4"/>
</dbReference>
<feature type="repeat" description="ANK" evidence="15">
    <location>
        <begin position="166"/>
        <end position="198"/>
    </location>
</feature>
<evidence type="ECO:0000256" key="16">
    <source>
        <dbReference type="SAM" id="MobiDB-lite"/>
    </source>
</evidence>
<dbReference type="PANTHER" id="PTHR10582:SF5">
    <property type="entry name" value="TRANSIENT RECEPTOR POTENTIAL CATION CHANNEL SUBFAMILY V MEMBER 2"/>
    <property type="match status" value="1"/>
</dbReference>
<keyword evidence="8" id="KW-0106">Calcium</keyword>
<dbReference type="PANTHER" id="PTHR10582">
    <property type="entry name" value="TRANSIENT RECEPTOR POTENTIAL ION CHANNEL PROTEIN"/>
    <property type="match status" value="1"/>
</dbReference>
<dbReference type="PROSITE" id="PS50088">
    <property type="entry name" value="ANK_REPEAT"/>
    <property type="match status" value="1"/>
</dbReference>
<dbReference type="SMART" id="SM00248">
    <property type="entry name" value="ANK"/>
    <property type="match status" value="4"/>
</dbReference>
<dbReference type="AlphaFoldDB" id="A0A6P6K5G2"/>
<keyword evidence="7" id="KW-0677">Repeat</keyword>
<evidence type="ECO:0000256" key="1">
    <source>
        <dbReference type="ARBA" id="ARBA00004651"/>
    </source>
</evidence>